<organism evidence="1 2">
    <name type="scientific">Nyssa sinensis</name>
    <dbReference type="NCBI Taxonomy" id="561372"/>
    <lineage>
        <taxon>Eukaryota</taxon>
        <taxon>Viridiplantae</taxon>
        <taxon>Streptophyta</taxon>
        <taxon>Embryophyta</taxon>
        <taxon>Tracheophyta</taxon>
        <taxon>Spermatophyta</taxon>
        <taxon>Magnoliopsida</taxon>
        <taxon>eudicotyledons</taxon>
        <taxon>Gunneridae</taxon>
        <taxon>Pentapetalae</taxon>
        <taxon>asterids</taxon>
        <taxon>Cornales</taxon>
        <taxon>Nyssaceae</taxon>
        <taxon>Nyssa</taxon>
    </lineage>
</organism>
<evidence type="ECO:0000313" key="2">
    <source>
        <dbReference type="Proteomes" id="UP000325577"/>
    </source>
</evidence>
<sequence length="149" mass="15992">MAVFGPRVDRGRGFCGWVDGESYGQSVKFLWLSRSVGLFESSSGAKAETVKGGVAVVQRNGRNSSRCCGTAVAEWNGVCGGGCAAECSGAIDRLIYMRVFVEQCSNRRVHRVGAARVNNSSPQLRRSSVAWVMILWDVRTGSAPVIKAC</sequence>
<reference evidence="1 2" key="1">
    <citation type="submission" date="2019-09" db="EMBL/GenBank/DDBJ databases">
        <title>A chromosome-level genome assembly of the Chinese tupelo Nyssa sinensis.</title>
        <authorList>
            <person name="Yang X."/>
            <person name="Kang M."/>
            <person name="Yang Y."/>
            <person name="Xiong H."/>
            <person name="Wang M."/>
            <person name="Zhang Z."/>
            <person name="Wang Z."/>
            <person name="Wu H."/>
            <person name="Ma T."/>
            <person name="Liu J."/>
            <person name="Xi Z."/>
        </authorList>
    </citation>
    <scope>NUCLEOTIDE SEQUENCE [LARGE SCALE GENOMIC DNA]</scope>
    <source>
        <strain evidence="1">J267</strain>
        <tissue evidence="1">Leaf</tissue>
    </source>
</reference>
<protein>
    <submittedName>
        <fullName evidence="1">Uncharacterized protein</fullName>
    </submittedName>
</protein>
<dbReference type="AlphaFoldDB" id="A0A5J5AIG0"/>
<accession>A0A5J5AIG0</accession>
<evidence type="ECO:0000313" key="1">
    <source>
        <dbReference type="EMBL" id="KAA8530014.1"/>
    </source>
</evidence>
<dbReference type="EMBL" id="CM018044">
    <property type="protein sequence ID" value="KAA8530014.1"/>
    <property type="molecule type" value="Genomic_DNA"/>
</dbReference>
<dbReference type="Proteomes" id="UP000325577">
    <property type="component" value="Linkage Group LG20"/>
</dbReference>
<gene>
    <name evidence="1" type="ORF">F0562_034545</name>
</gene>
<proteinExistence type="predicted"/>
<keyword evidence="2" id="KW-1185">Reference proteome</keyword>
<name>A0A5J5AIG0_9ASTE</name>